<proteinExistence type="predicted"/>
<gene>
    <name evidence="1" type="ORF">CHC_T00003093001</name>
</gene>
<evidence type="ECO:0000313" key="2">
    <source>
        <dbReference type="Proteomes" id="UP000012073"/>
    </source>
</evidence>
<dbReference type="GeneID" id="17321930"/>
<accession>R7QAD6</accession>
<reference evidence="2" key="1">
    <citation type="journal article" date="2013" name="Proc. Natl. Acad. Sci. U.S.A.">
        <title>Genome structure and metabolic features in the red seaweed Chondrus crispus shed light on evolution of the Archaeplastida.</title>
        <authorList>
            <person name="Collen J."/>
            <person name="Porcel B."/>
            <person name="Carre W."/>
            <person name="Ball S.G."/>
            <person name="Chaparro C."/>
            <person name="Tonon T."/>
            <person name="Barbeyron T."/>
            <person name="Michel G."/>
            <person name="Noel B."/>
            <person name="Valentin K."/>
            <person name="Elias M."/>
            <person name="Artiguenave F."/>
            <person name="Arun A."/>
            <person name="Aury J.M."/>
            <person name="Barbosa-Neto J.F."/>
            <person name="Bothwell J.H."/>
            <person name="Bouget F.Y."/>
            <person name="Brillet L."/>
            <person name="Cabello-Hurtado F."/>
            <person name="Capella-Gutierrez S."/>
            <person name="Charrier B."/>
            <person name="Cladiere L."/>
            <person name="Cock J.M."/>
            <person name="Coelho S.M."/>
            <person name="Colleoni C."/>
            <person name="Czjzek M."/>
            <person name="Da Silva C."/>
            <person name="Delage L."/>
            <person name="Denoeud F."/>
            <person name="Deschamps P."/>
            <person name="Dittami S.M."/>
            <person name="Gabaldon T."/>
            <person name="Gachon C.M."/>
            <person name="Groisillier A."/>
            <person name="Herve C."/>
            <person name="Jabbari K."/>
            <person name="Katinka M."/>
            <person name="Kloareg B."/>
            <person name="Kowalczyk N."/>
            <person name="Labadie K."/>
            <person name="Leblanc C."/>
            <person name="Lopez P.J."/>
            <person name="McLachlan D.H."/>
            <person name="Meslet-Cladiere L."/>
            <person name="Moustafa A."/>
            <person name="Nehr Z."/>
            <person name="Nyvall Collen P."/>
            <person name="Panaud O."/>
            <person name="Partensky F."/>
            <person name="Poulain J."/>
            <person name="Rensing S.A."/>
            <person name="Rousvoal S."/>
            <person name="Samson G."/>
            <person name="Symeonidi A."/>
            <person name="Weissenbach J."/>
            <person name="Zambounis A."/>
            <person name="Wincker P."/>
            <person name="Boyen C."/>
        </authorList>
    </citation>
    <scope>NUCLEOTIDE SEQUENCE [LARGE SCALE GENOMIC DNA]</scope>
    <source>
        <strain evidence="2">cv. Stackhouse</strain>
    </source>
</reference>
<dbReference type="Gramene" id="CDF34391">
    <property type="protein sequence ID" value="CDF34391"/>
    <property type="gene ID" value="CHC_T00003093001"/>
</dbReference>
<keyword evidence="2" id="KW-1185">Reference proteome</keyword>
<dbReference type="RefSeq" id="XP_005714210.1">
    <property type="nucleotide sequence ID" value="XM_005714153.1"/>
</dbReference>
<dbReference type="AlphaFoldDB" id="R7QAD6"/>
<dbReference type="KEGG" id="ccp:CHC_T00003093001"/>
<organism evidence="1 2">
    <name type="scientific">Chondrus crispus</name>
    <name type="common">Carrageen Irish moss</name>
    <name type="synonym">Polymorpha crispa</name>
    <dbReference type="NCBI Taxonomy" id="2769"/>
    <lineage>
        <taxon>Eukaryota</taxon>
        <taxon>Rhodophyta</taxon>
        <taxon>Florideophyceae</taxon>
        <taxon>Rhodymeniophycidae</taxon>
        <taxon>Gigartinales</taxon>
        <taxon>Gigartinaceae</taxon>
        <taxon>Chondrus</taxon>
    </lineage>
</organism>
<dbReference type="Proteomes" id="UP000012073">
    <property type="component" value="Unassembled WGS sequence"/>
</dbReference>
<sequence>MDSLSLCVVWLCGIAYWRDLLDPSLFTAARFCGEKVQALNVPTPRKSELKHRGLFAWLYHDAPRLFEKRQNGGVMLLIWQNGIAKSNDEDDWNVPLCAVEGDERIGCDAVVVEAHEMRWSTCDDAGVDEERLQARVAQVLRTICSYSIFLGPLEKGCDIEIEAFDCAEDERAVNEKVRHLQCKKFKGLHTATAQISWSVYVERSELRVLSSGL</sequence>
<protein>
    <submittedName>
        <fullName evidence="1">Uncharacterized protein</fullName>
    </submittedName>
</protein>
<name>R7QAD6_CHOCR</name>
<dbReference type="EMBL" id="HG001690">
    <property type="protein sequence ID" value="CDF34391.1"/>
    <property type="molecule type" value="Genomic_DNA"/>
</dbReference>
<evidence type="ECO:0000313" key="1">
    <source>
        <dbReference type="EMBL" id="CDF34391.1"/>
    </source>
</evidence>